<sequence length="54" mass="6301">MQFKNRRFRNGRFVGGEKPRRNVKEVKDKRTEVHADAVQNAVQHKVAEVVIEVV</sequence>
<proteinExistence type="predicted"/>
<organism evidence="1 2">
    <name type="scientific">Dendrobium catenatum</name>
    <dbReference type="NCBI Taxonomy" id="906689"/>
    <lineage>
        <taxon>Eukaryota</taxon>
        <taxon>Viridiplantae</taxon>
        <taxon>Streptophyta</taxon>
        <taxon>Embryophyta</taxon>
        <taxon>Tracheophyta</taxon>
        <taxon>Spermatophyta</taxon>
        <taxon>Magnoliopsida</taxon>
        <taxon>Liliopsida</taxon>
        <taxon>Asparagales</taxon>
        <taxon>Orchidaceae</taxon>
        <taxon>Epidendroideae</taxon>
        <taxon>Malaxideae</taxon>
        <taxon>Dendrobiinae</taxon>
        <taxon>Dendrobium</taxon>
    </lineage>
</organism>
<evidence type="ECO:0000313" key="2">
    <source>
        <dbReference type="Proteomes" id="UP000233837"/>
    </source>
</evidence>
<reference evidence="1 2" key="1">
    <citation type="journal article" date="2016" name="Sci. Rep.">
        <title>The Dendrobium catenatum Lindl. genome sequence provides insights into polysaccharide synthase, floral development and adaptive evolution.</title>
        <authorList>
            <person name="Zhang G.Q."/>
            <person name="Xu Q."/>
            <person name="Bian C."/>
            <person name="Tsai W.C."/>
            <person name="Yeh C.M."/>
            <person name="Liu K.W."/>
            <person name="Yoshida K."/>
            <person name="Zhang L.S."/>
            <person name="Chang S.B."/>
            <person name="Chen F."/>
            <person name="Shi Y."/>
            <person name="Su Y.Y."/>
            <person name="Zhang Y.Q."/>
            <person name="Chen L.J."/>
            <person name="Yin Y."/>
            <person name="Lin M."/>
            <person name="Huang H."/>
            <person name="Deng H."/>
            <person name="Wang Z.W."/>
            <person name="Zhu S.L."/>
            <person name="Zhao X."/>
            <person name="Deng C."/>
            <person name="Niu S.C."/>
            <person name="Huang J."/>
            <person name="Wang M."/>
            <person name="Liu G.H."/>
            <person name="Yang H.J."/>
            <person name="Xiao X.J."/>
            <person name="Hsiao Y.Y."/>
            <person name="Wu W.L."/>
            <person name="Chen Y.Y."/>
            <person name="Mitsuda N."/>
            <person name="Ohme-Takagi M."/>
            <person name="Luo Y.B."/>
            <person name="Van de Peer Y."/>
            <person name="Liu Z.J."/>
        </authorList>
    </citation>
    <scope>NUCLEOTIDE SEQUENCE [LARGE SCALE GENOMIC DNA]</scope>
    <source>
        <tissue evidence="1">The whole plant</tissue>
    </source>
</reference>
<reference evidence="1 2" key="2">
    <citation type="journal article" date="2017" name="Nature">
        <title>The Apostasia genome and the evolution of orchids.</title>
        <authorList>
            <person name="Zhang G.Q."/>
            <person name="Liu K.W."/>
            <person name="Li Z."/>
            <person name="Lohaus R."/>
            <person name="Hsiao Y.Y."/>
            <person name="Niu S.C."/>
            <person name="Wang J.Y."/>
            <person name="Lin Y.C."/>
            <person name="Xu Q."/>
            <person name="Chen L.J."/>
            <person name="Yoshida K."/>
            <person name="Fujiwara S."/>
            <person name="Wang Z.W."/>
            <person name="Zhang Y.Q."/>
            <person name="Mitsuda N."/>
            <person name="Wang M."/>
            <person name="Liu G.H."/>
            <person name="Pecoraro L."/>
            <person name="Huang H.X."/>
            <person name="Xiao X.J."/>
            <person name="Lin M."/>
            <person name="Wu X.Y."/>
            <person name="Wu W.L."/>
            <person name="Chen Y.Y."/>
            <person name="Chang S.B."/>
            <person name="Sakamoto S."/>
            <person name="Ohme-Takagi M."/>
            <person name="Yagi M."/>
            <person name="Zeng S.J."/>
            <person name="Shen C.Y."/>
            <person name="Yeh C.M."/>
            <person name="Luo Y.B."/>
            <person name="Tsai W.C."/>
            <person name="Van de Peer Y."/>
            <person name="Liu Z.J."/>
        </authorList>
    </citation>
    <scope>NUCLEOTIDE SEQUENCE [LARGE SCALE GENOMIC DNA]</scope>
    <source>
        <tissue evidence="1">The whole plant</tissue>
    </source>
</reference>
<dbReference type="EMBL" id="KZ502442">
    <property type="protein sequence ID" value="PKU78908.1"/>
    <property type="molecule type" value="Genomic_DNA"/>
</dbReference>
<accession>A0A2I0WTC1</accession>
<evidence type="ECO:0000313" key="1">
    <source>
        <dbReference type="EMBL" id="PKU78908.1"/>
    </source>
</evidence>
<gene>
    <name evidence="1" type="ORF">MA16_Dca000252</name>
</gene>
<dbReference type="AlphaFoldDB" id="A0A2I0WTC1"/>
<keyword evidence="2" id="KW-1185">Reference proteome</keyword>
<name>A0A2I0WTC1_9ASPA</name>
<dbReference type="Proteomes" id="UP000233837">
    <property type="component" value="Unassembled WGS sequence"/>
</dbReference>
<protein>
    <submittedName>
        <fullName evidence="1">Uncharacterized protein</fullName>
    </submittedName>
</protein>